<accession>A0AAV9ZYG8</accession>
<reference evidence="1 2" key="1">
    <citation type="journal article" date="2024" name="J Genomics">
        <title>Draft genome sequencing and assembly of Favolaschia claudopus CIRM-BRFM 2984 isolated from oak limbs.</title>
        <authorList>
            <person name="Navarro D."/>
            <person name="Drula E."/>
            <person name="Chaduli D."/>
            <person name="Cazenave R."/>
            <person name="Ahrendt S."/>
            <person name="Wang J."/>
            <person name="Lipzen A."/>
            <person name="Daum C."/>
            <person name="Barry K."/>
            <person name="Grigoriev I.V."/>
            <person name="Favel A."/>
            <person name="Rosso M.N."/>
            <person name="Martin F."/>
        </authorList>
    </citation>
    <scope>NUCLEOTIDE SEQUENCE [LARGE SCALE GENOMIC DNA]</scope>
    <source>
        <strain evidence="1 2">CIRM-BRFM 2984</strain>
    </source>
</reference>
<protein>
    <submittedName>
        <fullName evidence="1">Uncharacterized protein</fullName>
    </submittedName>
</protein>
<gene>
    <name evidence="1" type="ORF">R3P38DRAFT_3222781</name>
</gene>
<proteinExistence type="predicted"/>
<comment type="caution">
    <text evidence="1">The sequence shown here is derived from an EMBL/GenBank/DDBJ whole genome shotgun (WGS) entry which is preliminary data.</text>
</comment>
<dbReference type="EMBL" id="JAWWNJ010000099">
    <property type="protein sequence ID" value="KAK6996179.1"/>
    <property type="molecule type" value="Genomic_DNA"/>
</dbReference>
<evidence type="ECO:0000313" key="2">
    <source>
        <dbReference type="Proteomes" id="UP001362999"/>
    </source>
</evidence>
<dbReference type="Proteomes" id="UP001362999">
    <property type="component" value="Unassembled WGS sequence"/>
</dbReference>
<name>A0AAV9ZYG8_9AGAR</name>
<evidence type="ECO:0000313" key="1">
    <source>
        <dbReference type="EMBL" id="KAK6996179.1"/>
    </source>
</evidence>
<sequence length="304" mass="33381">MAEPVLGIVGRRRELGGVDGTSPPLSLLWSLSASAREICHSQRNNPIRKNGPHVKRLATKHLPLLLEASAMECLCKEEACNGRSESPYSGSGGLVPRGHAQGDGCLGPLLTTDTATDVRAESLTGFTFLELHARMSVVAPTLVQFMDSLPRRRSSPVLMYQNNWSNNRLQKTFMQATRVAFQPLGSPQQYIPSVAGGFAPETARRADLGGLTAKDFDVLHALGLAMSHLWTSKAIRRMSRMTRDERRELVRKYPWVLTYDSVVILFKIFSQRLENLQKLTSGTAATAYLKPGATPLPASANQEL</sequence>
<dbReference type="AlphaFoldDB" id="A0AAV9ZYG8"/>
<keyword evidence="2" id="KW-1185">Reference proteome</keyword>
<organism evidence="1 2">
    <name type="scientific">Favolaschia claudopus</name>
    <dbReference type="NCBI Taxonomy" id="2862362"/>
    <lineage>
        <taxon>Eukaryota</taxon>
        <taxon>Fungi</taxon>
        <taxon>Dikarya</taxon>
        <taxon>Basidiomycota</taxon>
        <taxon>Agaricomycotina</taxon>
        <taxon>Agaricomycetes</taxon>
        <taxon>Agaricomycetidae</taxon>
        <taxon>Agaricales</taxon>
        <taxon>Marasmiineae</taxon>
        <taxon>Mycenaceae</taxon>
        <taxon>Favolaschia</taxon>
    </lineage>
</organism>